<accession>A0A249XLJ6</accession>
<evidence type="ECO:0000313" key="2">
    <source>
        <dbReference type="Proteomes" id="UP000221251"/>
    </source>
</evidence>
<sequence>MEQWKNEPGNLVPLQPWISDTGPKVPQGWGLDVYRGKTPLVCESCCKPLKRPEEYLYKYTPEGTIILHNKKECYEGSII</sequence>
<organism evidence="1 2">
    <name type="scientific">Arthrobacter phage Adat</name>
    <dbReference type="NCBI Taxonomy" id="2027883"/>
    <lineage>
        <taxon>Viruses</taxon>
        <taxon>Duplodnaviria</taxon>
        <taxon>Heunggongvirae</taxon>
        <taxon>Uroviricota</taxon>
        <taxon>Caudoviricetes</taxon>
        <taxon>Jasminevirus</taxon>
        <taxon>Jasminevirus adat</taxon>
    </lineage>
</organism>
<evidence type="ECO:0000313" key="1">
    <source>
        <dbReference type="EMBL" id="ASZ72606.1"/>
    </source>
</evidence>
<reference evidence="1 2" key="1">
    <citation type="submission" date="2017-08" db="EMBL/GenBank/DDBJ databases">
        <authorList>
            <person name="Bertolini C.M."/>
            <person name="Tyransky A."/>
            <person name="Ball S.L."/>
            <person name="Breitenberger C.A."/>
            <person name="Daniels C.J."/>
            <person name="Garlena R.A."/>
            <person name="Russell D.A."/>
            <person name="Pope W.H."/>
            <person name="Jacobs-Sera D."/>
            <person name="Hendrix R.W."/>
            <person name="Hatfull G.F."/>
        </authorList>
    </citation>
    <scope>NUCLEOTIDE SEQUENCE [LARGE SCALE GENOMIC DNA]</scope>
</reference>
<dbReference type="Proteomes" id="UP000221251">
    <property type="component" value="Segment"/>
</dbReference>
<dbReference type="EMBL" id="MF668266">
    <property type="protein sequence ID" value="ASZ72606.1"/>
    <property type="molecule type" value="Genomic_DNA"/>
</dbReference>
<name>A0A249XLJ6_9CAUD</name>
<keyword evidence="2" id="KW-1185">Reference proteome</keyword>
<proteinExistence type="predicted"/>
<protein>
    <submittedName>
        <fullName evidence="1">Uncharacterized protein</fullName>
    </submittedName>
</protein>
<gene>
    <name evidence="1" type="ORF">ADAT_34</name>
</gene>